<dbReference type="CDD" id="cd07340">
    <property type="entry name" value="M48B_Htpx_like"/>
    <property type="match status" value="1"/>
</dbReference>
<evidence type="ECO:0000256" key="11">
    <source>
        <dbReference type="SAM" id="Phobius"/>
    </source>
</evidence>
<dbReference type="Pfam" id="PF01435">
    <property type="entry name" value="Peptidase_M48"/>
    <property type="match status" value="1"/>
</dbReference>
<reference evidence="13 14" key="1">
    <citation type="submission" date="2021-08" db="EMBL/GenBank/DDBJ databases">
        <title>Lysobacter sp. strain CJ11 Genome sequencing and assembly.</title>
        <authorList>
            <person name="Kim I."/>
        </authorList>
    </citation>
    <scope>NUCLEOTIDE SEQUENCE [LARGE SCALE GENOMIC DNA]</scope>
    <source>
        <strain evidence="13 14">CJ11</strain>
    </source>
</reference>
<feature type="transmembrane region" description="Helical" evidence="11">
    <location>
        <begin position="178"/>
        <end position="196"/>
    </location>
</feature>
<evidence type="ECO:0000256" key="2">
    <source>
        <dbReference type="ARBA" id="ARBA00022475"/>
    </source>
</evidence>
<keyword evidence="9" id="KW-0482">Metalloprotease</keyword>
<keyword evidence="2" id="KW-1003">Cell membrane</keyword>
<protein>
    <submittedName>
        <fullName evidence="13">M48 family metallopeptidase</fullName>
    </submittedName>
</protein>
<keyword evidence="4 11" id="KW-0812">Transmembrane</keyword>
<dbReference type="Gene3D" id="3.30.2010.10">
    <property type="entry name" value="Metalloproteases ('zincins'), catalytic domain"/>
    <property type="match status" value="1"/>
</dbReference>
<accession>A0ABX8WRH3</accession>
<keyword evidence="5" id="KW-0479">Metal-binding</keyword>
<name>A0ABX8WRH3_9GAMM</name>
<comment type="cofactor">
    <cofactor evidence="1">
        <name>Zn(2+)</name>
        <dbReference type="ChEBI" id="CHEBI:29105"/>
    </cofactor>
</comment>
<evidence type="ECO:0000256" key="8">
    <source>
        <dbReference type="ARBA" id="ARBA00022989"/>
    </source>
</evidence>
<dbReference type="InterPro" id="IPR001915">
    <property type="entry name" value="Peptidase_M48"/>
</dbReference>
<evidence type="ECO:0000259" key="12">
    <source>
        <dbReference type="Pfam" id="PF01435"/>
    </source>
</evidence>
<evidence type="ECO:0000256" key="5">
    <source>
        <dbReference type="ARBA" id="ARBA00022723"/>
    </source>
</evidence>
<evidence type="ECO:0000313" key="13">
    <source>
        <dbReference type="EMBL" id="QYR53433.1"/>
    </source>
</evidence>
<keyword evidence="8 11" id="KW-1133">Transmembrane helix</keyword>
<feature type="transmembrane region" description="Helical" evidence="11">
    <location>
        <begin position="216"/>
        <end position="237"/>
    </location>
</feature>
<evidence type="ECO:0000256" key="10">
    <source>
        <dbReference type="ARBA" id="ARBA00023136"/>
    </source>
</evidence>
<evidence type="ECO:0000256" key="3">
    <source>
        <dbReference type="ARBA" id="ARBA00022670"/>
    </source>
</evidence>
<dbReference type="PANTHER" id="PTHR43221">
    <property type="entry name" value="PROTEASE HTPX"/>
    <property type="match status" value="1"/>
</dbReference>
<evidence type="ECO:0000313" key="14">
    <source>
        <dbReference type="Proteomes" id="UP000824755"/>
    </source>
</evidence>
<keyword evidence="14" id="KW-1185">Reference proteome</keyword>
<evidence type="ECO:0000256" key="1">
    <source>
        <dbReference type="ARBA" id="ARBA00001947"/>
    </source>
</evidence>
<dbReference type="Proteomes" id="UP000824755">
    <property type="component" value="Chromosome"/>
</dbReference>
<dbReference type="RefSeq" id="WP_220380249.1">
    <property type="nucleotide sequence ID" value="NZ_CP080544.1"/>
</dbReference>
<evidence type="ECO:0000256" key="7">
    <source>
        <dbReference type="ARBA" id="ARBA00022833"/>
    </source>
</evidence>
<keyword evidence="10 11" id="KW-0472">Membrane</keyword>
<feature type="domain" description="Peptidase M48" evidence="12">
    <location>
        <begin position="103"/>
        <end position="320"/>
    </location>
</feature>
<keyword evidence="7" id="KW-0862">Zinc</keyword>
<organism evidence="13 14">
    <name type="scientific">Lysobacter soyae</name>
    <dbReference type="NCBI Taxonomy" id="2764185"/>
    <lineage>
        <taxon>Bacteria</taxon>
        <taxon>Pseudomonadati</taxon>
        <taxon>Pseudomonadota</taxon>
        <taxon>Gammaproteobacteria</taxon>
        <taxon>Lysobacterales</taxon>
        <taxon>Lysobacteraceae</taxon>
        <taxon>Lysobacter</taxon>
    </lineage>
</organism>
<dbReference type="PANTHER" id="PTHR43221:SF2">
    <property type="entry name" value="PROTEASE HTPX HOMOLOG"/>
    <property type="match status" value="1"/>
</dbReference>
<dbReference type="InterPro" id="IPR050083">
    <property type="entry name" value="HtpX_protease"/>
</dbReference>
<proteinExistence type="predicted"/>
<gene>
    <name evidence="13" type="ORF">H8L67_02680</name>
</gene>
<evidence type="ECO:0000256" key="6">
    <source>
        <dbReference type="ARBA" id="ARBA00022801"/>
    </source>
</evidence>
<keyword evidence="6" id="KW-0378">Hydrolase</keyword>
<dbReference type="EMBL" id="CP080544">
    <property type="protein sequence ID" value="QYR53433.1"/>
    <property type="molecule type" value="Genomic_DNA"/>
</dbReference>
<evidence type="ECO:0000256" key="9">
    <source>
        <dbReference type="ARBA" id="ARBA00023049"/>
    </source>
</evidence>
<sequence>MNFFEHQAAARSRSRRLIFLFVLAVLGVVFAVDACVLLLTARSGDGASLAATLVWPTLLTLAVIGLASLYKVTALKSGGGEEVARGLGGVPVAENTADPKLMRLRNVVEEMSIASGVPMPKLYVLEEDAGINAFAAGYSPADAVVAVTRGALDRLNRDELQGVIAHEFSHVLNGDMRINIRLIGVLFGIMVISLIGRKVLFHGASFSGGSRRSNGMGMALVIGIAALVIGSVGMFFARMIKAGVSRQREALADASAVQFTRQTQGLAGALKKIAGLDAGSTLARKAEAEEVSHMLFGNGLGFSGLFATHPPILERIKTLEPSFGTAQLDGLKQQWRQRPPNGMEEDRQLGIAGSVPAARDLSSPVDVLPASVSGQVGHPGLDDYARADVILAEMPEVLRELARDREQVRPLLASLLLGNEEDQLEARHALVAHYMDEADAESTWRIHTQLVADLHPALRLPLAMLAFPTLRQFPRPDIENFIEMADALIHADARVTLFEYCLGILLQKQVREALDPGNHAQMGRLKTQGVKDEFITLLRVVAHAGARDQQEAQRAFQAGLANVVQREVIEYVPPADDYAQLDSIWPRLDALDPLAKQVVVESMTAAIGFDGRVTIAEAELLRTLCAVLHCPLPPMLNRQP</sequence>
<keyword evidence="3" id="KW-0645">Protease</keyword>
<evidence type="ECO:0000256" key="4">
    <source>
        <dbReference type="ARBA" id="ARBA00022692"/>
    </source>
</evidence>
<feature type="transmembrane region" description="Helical" evidence="11">
    <location>
        <begin position="47"/>
        <end position="70"/>
    </location>
</feature>